<evidence type="ECO:0000313" key="2">
    <source>
        <dbReference type="Proteomes" id="UP000622533"/>
    </source>
</evidence>
<proteinExistence type="predicted"/>
<keyword evidence="2" id="KW-1185">Reference proteome</keyword>
<gene>
    <name evidence="1" type="ORF">IQ276_27305</name>
</gene>
<accession>A0A8J6ZRQ4</accession>
<protein>
    <submittedName>
        <fullName evidence="1">NblA/ycf18 family protein</fullName>
    </submittedName>
</protein>
<dbReference type="InterPro" id="IPR036904">
    <property type="entry name" value="NblA_sf"/>
</dbReference>
<dbReference type="Gene3D" id="1.10.287.670">
    <property type="entry name" value="Phycobilisome degradation protein NblA"/>
    <property type="match status" value="1"/>
</dbReference>
<dbReference type="Pfam" id="PF04485">
    <property type="entry name" value="NblA"/>
    <property type="match status" value="1"/>
</dbReference>
<organism evidence="1 2">
    <name type="scientific">Desmonostoc muscorum LEGE 12446</name>
    <dbReference type="NCBI Taxonomy" id="1828758"/>
    <lineage>
        <taxon>Bacteria</taxon>
        <taxon>Bacillati</taxon>
        <taxon>Cyanobacteriota</taxon>
        <taxon>Cyanophyceae</taxon>
        <taxon>Nostocales</taxon>
        <taxon>Nostocaceae</taxon>
        <taxon>Desmonostoc</taxon>
    </lineage>
</organism>
<evidence type="ECO:0000313" key="1">
    <source>
        <dbReference type="EMBL" id="MBE9025992.1"/>
    </source>
</evidence>
<sequence>MELTLEQEFSLRSFTDQVQQMSREQAQEFLILQYKQMMIRETIYQDILKQQWKLDLDFASL</sequence>
<name>A0A8J6ZRQ4_DESMC</name>
<dbReference type="InterPro" id="IPR007574">
    <property type="entry name" value="NblA"/>
</dbReference>
<dbReference type="Proteomes" id="UP000622533">
    <property type="component" value="Unassembled WGS sequence"/>
</dbReference>
<comment type="caution">
    <text evidence="1">The sequence shown here is derived from an EMBL/GenBank/DDBJ whole genome shotgun (WGS) entry which is preliminary data.</text>
</comment>
<dbReference type="AlphaFoldDB" id="A0A8J6ZRQ4"/>
<dbReference type="SUPFAM" id="SSF109859">
    <property type="entry name" value="NblA-like"/>
    <property type="match status" value="1"/>
</dbReference>
<dbReference type="RefSeq" id="WP_193921423.1">
    <property type="nucleotide sequence ID" value="NZ_JADEXS020000001.1"/>
</dbReference>
<dbReference type="EMBL" id="JADEXS010000516">
    <property type="protein sequence ID" value="MBE9025992.1"/>
    <property type="molecule type" value="Genomic_DNA"/>
</dbReference>
<reference evidence="1" key="1">
    <citation type="submission" date="2020-10" db="EMBL/GenBank/DDBJ databases">
        <authorList>
            <person name="Castelo-Branco R."/>
            <person name="Eusebio N."/>
            <person name="Adriana R."/>
            <person name="Vieira A."/>
            <person name="Brugerolle De Fraissinette N."/>
            <person name="Rezende De Castro R."/>
            <person name="Schneider M.P."/>
            <person name="Vasconcelos V."/>
            <person name="Leao P.N."/>
        </authorList>
    </citation>
    <scope>NUCLEOTIDE SEQUENCE</scope>
    <source>
        <strain evidence="1">LEGE 12446</strain>
    </source>
</reference>